<name>A0ABV6TDN4_9ACTN</name>
<dbReference type="EMBL" id="JBHMQV010000009">
    <property type="protein sequence ID" value="MFC0843914.1"/>
    <property type="molecule type" value="Genomic_DNA"/>
</dbReference>
<dbReference type="RefSeq" id="WP_394317754.1">
    <property type="nucleotide sequence ID" value="NZ_JBHMQV010000009.1"/>
</dbReference>
<accession>A0ABV6TDN4</accession>
<comment type="caution">
    <text evidence="1">The sequence shown here is derived from an EMBL/GenBank/DDBJ whole genome shotgun (WGS) entry which is preliminary data.</text>
</comment>
<evidence type="ECO:0000313" key="1">
    <source>
        <dbReference type="EMBL" id="MFC0843914.1"/>
    </source>
</evidence>
<organism evidence="1 2">
    <name type="scientific">Streptomyces noboritoensis</name>
    <dbReference type="NCBI Taxonomy" id="67337"/>
    <lineage>
        <taxon>Bacteria</taxon>
        <taxon>Bacillati</taxon>
        <taxon>Actinomycetota</taxon>
        <taxon>Actinomycetes</taxon>
        <taxon>Kitasatosporales</taxon>
        <taxon>Streptomycetaceae</taxon>
        <taxon>Streptomyces</taxon>
    </lineage>
</organism>
<protein>
    <submittedName>
        <fullName evidence="1">Uncharacterized protein</fullName>
    </submittedName>
</protein>
<gene>
    <name evidence="1" type="ORF">ACFH04_09330</name>
</gene>
<proteinExistence type="predicted"/>
<reference evidence="1 2" key="1">
    <citation type="submission" date="2024-09" db="EMBL/GenBank/DDBJ databases">
        <authorList>
            <person name="Sun Q."/>
            <person name="Mori K."/>
        </authorList>
    </citation>
    <scope>NUCLEOTIDE SEQUENCE [LARGE SCALE GENOMIC DNA]</scope>
    <source>
        <strain evidence="1 2">JCM 4557</strain>
    </source>
</reference>
<evidence type="ECO:0000313" key="2">
    <source>
        <dbReference type="Proteomes" id="UP001589887"/>
    </source>
</evidence>
<dbReference type="Proteomes" id="UP001589887">
    <property type="component" value="Unassembled WGS sequence"/>
</dbReference>
<keyword evidence="2" id="KW-1185">Reference proteome</keyword>
<sequence length="40" mass="4253">MSGQNIRAGRWPVRPMRTAAALMLLDTLTQAALAGGRSRG</sequence>